<proteinExistence type="predicted"/>
<reference evidence="1 2" key="1">
    <citation type="submission" date="2023-01" db="EMBL/GenBank/DDBJ databases">
        <authorList>
            <person name="Whitehead M."/>
        </authorList>
    </citation>
    <scope>NUCLEOTIDE SEQUENCE [LARGE SCALE GENOMIC DNA]</scope>
</reference>
<gene>
    <name evidence="1" type="ORF">MEUPH1_LOCUS19627</name>
</gene>
<dbReference type="EMBL" id="CARXXK010000004">
    <property type="protein sequence ID" value="CAI6364844.1"/>
    <property type="molecule type" value="Genomic_DNA"/>
</dbReference>
<organism evidence="1 2">
    <name type="scientific">Macrosiphum euphorbiae</name>
    <name type="common">potato aphid</name>
    <dbReference type="NCBI Taxonomy" id="13131"/>
    <lineage>
        <taxon>Eukaryota</taxon>
        <taxon>Metazoa</taxon>
        <taxon>Ecdysozoa</taxon>
        <taxon>Arthropoda</taxon>
        <taxon>Hexapoda</taxon>
        <taxon>Insecta</taxon>
        <taxon>Pterygota</taxon>
        <taxon>Neoptera</taxon>
        <taxon>Paraneoptera</taxon>
        <taxon>Hemiptera</taxon>
        <taxon>Sternorrhyncha</taxon>
        <taxon>Aphidomorpha</taxon>
        <taxon>Aphidoidea</taxon>
        <taxon>Aphididae</taxon>
        <taxon>Macrosiphini</taxon>
        <taxon>Macrosiphum</taxon>
    </lineage>
</organism>
<name>A0AAV0X909_9HEMI</name>
<protein>
    <submittedName>
        <fullName evidence="1">Uncharacterized protein</fullName>
    </submittedName>
</protein>
<accession>A0AAV0X909</accession>
<evidence type="ECO:0000313" key="1">
    <source>
        <dbReference type="EMBL" id="CAI6364844.1"/>
    </source>
</evidence>
<sequence length="105" mass="11048">MPLGANSGGDAPEVRLTVSKDSPCAVSSVATLMTLAAAAVENSLLEQQLSDGLELVATDTVTCGDEGTEPAIKKVTPRRPRSLWDRTKKVLRQIFCCCAVGQADD</sequence>
<keyword evidence="2" id="KW-1185">Reference proteome</keyword>
<dbReference type="AlphaFoldDB" id="A0AAV0X909"/>
<comment type="caution">
    <text evidence="1">The sequence shown here is derived from an EMBL/GenBank/DDBJ whole genome shotgun (WGS) entry which is preliminary data.</text>
</comment>
<dbReference type="Proteomes" id="UP001160148">
    <property type="component" value="Unassembled WGS sequence"/>
</dbReference>
<evidence type="ECO:0000313" key="2">
    <source>
        <dbReference type="Proteomes" id="UP001160148"/>
    </source>
</evidence>